<dbReference type="AlphaFoldDB" id="A0A9W7E6Q7"/>
<gene>
    <name evidence="1" type="ORF">TL16_g04839</name>
</gene>
<dbReference type="EMBL" id="BLQM01000136">
    <property type="protein sequence ID" value="GMH68057.1"/>
    <property type="molecule type" value="Genomic_DNA"/>
</dbReference>
<protein>
    <recommendedName>
        <fullName evidence="3">Leucine-rich repeat domain-containing protein</fullName>
    </recommendedName>
</protein>
<evidence type="ECO:0000313" key="2">
    <source>
        <dbReference type="Proteomes" id="UP001162640"/>
    </source>
</evidence>
<dbReference type="Gene3D" id="3.80.10.10">
    <property type="entry name" value="Ribonuclease Inhibitor"/>
    <property type="match status" value="1"/>
</dbReference>
<dbReference type="InterPro" id="IPR032675">
    <property type="entry name" value="LRR_dom_sf"/>
</dbReference>
<dbReference type="Pfam" id="PF13306">
    <property type="entry name" value="LRR_5"/>
    <property type="match status" value="1"/>
</dbReference>
<evidence type="ECO:0000313" key="1">
    <source>
        <dbReference type="EMBL" id="GMH68057.1"/>
    </source>
</evidence>
<name>A0A9W7E6Q7_9STRA</name>
<comment type="caution">
    <text evidence="1">The sequence shown here is derived from an EMBL/GenBank/DDBJ whole genome shotgun (WGS) entry which is preliminary data.</text>
</comment>
<sequence length="208" mass="22876">MTTETAAQATVIEAQATDIAELTTEVTTLTTENAALKIANAPPAHTDDFISTIDFKRHFVEFLHVEILLTLRKVNKEWSDVVKERIDRSVESGEMIVHGGEDVDDEVAEAREERLGLVTQVIFLRNIVQIGGNACCYAYNLVVADISEGVKNIGGSAFFDCHSLTTVSFPTTLTSIGDFAFGFCHSQENVDLLHTNLQELGEGDFQYC</sequence>
<evidence type="ECO:0008006" key="3">
    <source>
        <dbReference type="Google" id="ProtNLM"/>
    </source>
</evidence>
<accession>A0A9W7E6Q7</accession>
<dbReference type="Proteomes" id="UP001162640">
    <property type="component" value="Unassembled WGS sequence"/>
</dbReference>
<proteinExistence type="predicted"/>
<dbReference type="SUPFAM" id="SSF52058">
    <property type="entry name" value="L domain-like"/>
    <property type="match status" value="1"/>
</dbReference>
<dbReference type="InterPro" id="IPR026906">
    <property type="entry name" value="LRR_5"/>
</dbReference>
<organism evidence="1 2">
    <name type="scientific">Triparma laevis f. inornata</name>
    <dbReference type="NCBI Taxonomy" id="1714386"/>
    <lineage>
        <taxon>Eukaryota</taxon>
        <taxon>Sar</taxon>
        <taxon>Stramenopiles</taxon>
        <taxon>Ochrophyta</taxon>
        <taxon>Bolidophyceae</taxon>
        <taxon>Parmales</taxon>
        <taxon>Triparmaceae</taxon>
        <taxon>Triparma</taxon>
    </lineage>
</organism>
<reference evidence="2" key="1">
    <citation type="journal article" date="2023" name="Commun. Biol.">
        <title>Genome analysis of Parmales, the sister group of diatoms, reveals the evolutionary specialization of diatoms from phago-mixotrophs to photoautotrophs.</title>
        <authorList>
            <person name="Ban H."/>
            <person name="Sato S."/>
            <person name="Yoshikawa S."/>
            <person name="Yamada K."/>
            <person name="Nakamura Y."/>
            <person name="Ichinomiya M."/>
            <person name="Sato N."/>
            <person name="Blanc-Mathieu R."/>
            <person name="Endo H."/>
            <person name="Kuwata A."/>
            <person name="Ogata H."/>
        </authorList>
    </citation>
    <scope>NUCLEOTIDE SEQUENCE [LARGE SCALE GENOMIC DNA]</scope>
</reference>